<name>A0A803P620_CANSA</name>
<dbReference type="EnsemblPlants" id="evm.model.03.1631">
    <property type="protein sequence ID" value="cds.evm.model.03.1631"/>
    <property type="gene ID" value="evm.TU.03.1631"/>
</dbReference>
<feature type="compositionally biased region" description="Polar residues" evidence="1">
    <location>
        <begin position="41"/>
        <end position="53"/>
    </location>
</feature>
<sequence>MVRRQPCCSQRRNPLASRSAAFSLQYLDNYRAAQLKYRPPATSSQVPSPSTAPSAPWQPPPMVKSLLPSLSIGSNFASHEMEAKAMFHGINWVLQQQLSISIVETDALLVSNALKSPAAGISQPSVI</sequence>
<dbReference type="EMBL" id="UZAU01000327">
    <property type="status" value="NOT_ANNOTATED_CDS"/>
    <property type="molecule type" value="Genomic_DNA"/>
</dbReference>
<protein>
    <recommendedName>
        <fullName evidence="4">RNase H type-1 domain-containing protein</fullName>
    </recommendedName>
</protein>
<keyword evidence="3" id="KW-1185">Reference proteome</keyword>
<proteinExistence type="predicted"/>
<evidence type="ECO:0008006" key="4">
    <source>
        <dbReference type="Google" id="ProtNLM"/>
    </source>
</evidence>
<dbReference type="Gramene" id="evm.model.03.1631">
    <property type="protein sequence ID" value="cds.evm.model.03.1631"/>
    <property type="gene ID" value="evm.TU.03.1631"/>
</dbReference>
<accession>A0A803P620</accession>
<feature type="region of interest" description="Disordered" evidence="1">
    <location>
        <begin position="38"/>
        <end position="59"/>
    </location>
</feature>
<dbReference type="AlphaFoldDB" id="A0A803P620"/>
<evidence type="ECO:0000313" key="2">
    <source>
        <dbReference type="EnsemblPlants" id="cds.evm.model.03.1631"/>
    </source>
</evidence>
<evidence type="ECO:0000313" key="3">
    <source>
        <dbReference type="Proteomes" id="UP000596661"/>
    </source>
</evidence>
<reference evidence="2" key="2">
    <citation type="submission" date="2021-03" db="UniProtKB">
        <authorList>
            <consortium name="EnsemblPlants"/>
        </authorList>
    </citation>
    <scope>IDENTIFICATION</scope>
</reference>
<evidence type="ECO:0000256" key="1">
    <source>
        <dbReference type="SAM" id="MobiDB-lite"/>
    </source>
</evidence>
<dbReference type="Proteomes" id="UP000596661">
    <property type="component" value="Chromosome 3"/>
</dbReference>
<organism evidence="2 3">
    <name type="scientific">Cannabis sativa</name>
    <name type="common">Hemp</name>
    <name type="synonym">Marijuana</name>
    <dbReference type="NCBI Taxonomy" id="3483"/>
    <lineage>
        <taxon>Eukaryota</taxon>
        <taxon>Viridiplantae</taxon>
        <taxon>Streptophyta</taxon>
        <taxon>Embryophyta</taxon>
        <taxon>Tracheophyta</taxon>
        <taxon>Spermatophyta</taxon>
        <taxon>Magnoliopsida</taxon>
        <taxon>eudicotyledons</taxon>
        <taxon>Gunneridae</taxon>
        <taxon>Pentapetalae</taxon>
        <taxon>rosids</taxon>
        <taxon>fabids</taxon>
        <taxon>Rosales</taxon>
        <taxon>Cannabaceae</taxon>
        <taxon>Cannabis</taxon>
    </lineage>
</organism>
<reference evidence="2" key="1">
    <citation type="submission" date="2018-11" db="EMBL/GenBank/DDBJ databases">
        <authorList>
            <person name="Grassa J C."/>
        </authorList>
    </citation>
    <scope>NUCLEOTIDE SEQUENCE [LARGE SCALE GENOMIC DNA]</scope>
</reference>